<dbReference type="InterPro" id="IPR052587">
    <property type="entry name" value="TELO2-interacting_protein_1"/>
</dbReference>
<dbReference type="InterPro" id="IPR057567">
    <property type="entry name" value="TPR_TTI1_C"/>
</dbReference>
<proteinExistence type="predicted"/>
<protein>
    <submittedName>
        <fullName evidence="4">Uncharacterized protein</fullName>
    </submittedName>
</protein>
<accession>A0A0H5QIR9</accession>
<feature type="domain" description="TTI1 C-terminal TPR" evidence="3">
    <location>
        <begin position="671"/>
        <end position="907"/>
    </location>
</feature>
<dbReference type="InterPro" id="IPR049362">
    <property type="entry name" value="TTI1_rpt"/>
</dbReference>
<dbReference type="Pfam" id="PF21547">
    <property type="entry name" value="TTI1"/>
    <property type="match status" value="1"/>
</dbReference>
<organism evidence="4">
    <name type="scientific">Spongospora subterranea</name>
    <dbReference type="NCBI Taxonomy" id="70186"/>
    <lineage>
        <taxon>Eukaryota</taxon>
        <taxon>Sar</taxon>
        <taxon>Rhizaria</taxon>
        <taxon>Endomyxa</taxon>
        <taxon>Phytomyxea</taxon>
        <taxon>Plasmodiophorida</taxon>
        <taxon>Plasmodiophoridae</taxon>
        <taxon>Spongospora</taxon>
    </lineage>
</organism>
<evidence type="ECO:0000259" key="2">
    <source>
        <dbReference type="Pfam" id="PF24173"/>
    </source>
</evidence>
<dbReference type="InterPro" id="IPR057566">
    <property type="entry name" value="TPR_TTI1_N"/>
</dbReference>
<evidence type="ECO:0000313" key="4">
    <source>
        <dbReference type="EMBL" id="CRZ01206.1"/>
    </source>
</evidence>
<sequence>MTTIRSPAPPIVSRQTSSDHVDNQDDNDPAISLLLHVIMAARASPSPAYLHEIRAQLDNLSGPILDRLAALALYPALPLLASDSDSDNHAALVYISSLITLCGSSVPLSFWPTCLGALSAASRRLRSESHRVTTIQLMRLLFQPDVLLQLSDSSFSKPLAHVVGALLESARLEALKTLRIQALNAVCDISRGISPVALTPIAPGLLSAIAGIAAADFKTGSGVIATALETLSVAMIAIIPHNASNLEFTNNAGNLVQTVVRRRLFEGPPPSPRVRISVISLASSLLLLPSLAISHKVLFDVLLSGAEDSLPAVSVPAIDALRTCSPLVNIADSVMHRLGCIAIARPHVLDVRAVTRAFRLCSQEELAQIWLMHQQRIMQIMLKLVTLDDNTTVALESRDSTWCAPFYHVNMANFPFSAEEALSLISGFVAAGSNEMSRDLLNLCLINSQPEHLVIAECAIKSSPSFTADLVLAFLDDTLWSNSVLRPFLLRCLAAAATRLGPNFQLLLMHALFPSVAALADSSVITQQSSRAALDRIALSQGHDSMGALLADNIDYLVDVIAFKLSSSASSLQTSCMLEKLLTLDVSSDSALAPLLIDTITTVVSCLDNALDDPALVISLLRVLLAAVNALSEHPVLSELKPMTLICDAAFYSGENIAKRLSEAEEAFRFDRRMQDSFKNVDDEEMVPPHDWGEQEINAGDAADDNIQDSASPDMEPELSLHFKTILLIVERTMHFIDTPDLHRRHVALELMGSCLWAIRNNEKVLLPKVALIWDPLKLGFSNANRSVLRKALDVADVIVQVCPSFIAHRVATELWPSLKSMMISEQRVLSSALNRSALNPSSITMQERALRLIRHCLSLPASSASVLPDIATQTSVYLSDSLPSVIQTEAVQLFTELMKIDPDLTWWTLTRLTMPTQRPPSSQCLPLHLQWQSPSSFAPASYHRNVAPLLKKLSALPEVRFDDYLSRL</sequence>
<feature type="region of interest" description="Disordered" evidence="1">
    <location>
        <begin position="1"/>
        <end position="25"/>
    </location>
</feature>
<dbReference type="GO" id="GO:0005737">
    <property type="term" value="C:cytoplasm"/>
    <property type="evidence" value="ECO:0007669"/>
    <property type="project" value="TreeGrafter"/>
</dbReference>
<evidence type="ECO:0000259" key="3">
    <source>
        <dbReference type="Pfam" id="PF24181"/>
    </source>
</evidence>
<dbReference type="Pfam" id="PF24181">
    <property type="entry name" value="TPR_TTI1_C"/>
    <property type="match status" value="1"/>
</dbReference>
<feature type="domain" description="TTI1 N-terminal TPR" evidence="2">
    <location>
        <begin position="45"/>
        <end position="235"/>
    </location>
</feature>
<evidence type="ECO:0000256" key="1">
    <source>
        <dbReference type="SAM" id="MobiDB-lite"/>
    </source>
</evidence>
<reference evidence="4" key="1">
    <citation type="submission" date="2015-04" db="EMBL/GenBank/DDBJ databases">
        <title>The genome sequence of the plant pathogenic Rhizarian Plasmodiophora brassicae reveals insights in its biotrophic life cycle and the origin of chitin synthesis.</title>
        <authorList>
            <person name="Schwelm A."/>
            <person name="Fogelqvist J."/>
            <person name="Knaust A."/>
            <person name="Julke S."/>
            <person name="Lilja T."/>
            <person name="Dhandapani V."/>
            <person name="Bonilla-Rosso G."/>
            <person name="Karlsson M."/>
            <person name="Shevchenko A."/>
            <person name="Choi S.R."/>
            <person name="Kim H.G."/>
            <person name="Park J.Y."/>
            <person name="Lim Y.P."/>
            <person name="Ludwig-Muller J."/>
            <person name="Dixelius C."/>
        </authorList>
    </citation>
    <scope>NUCLEOTIDE SEQUENCE</scope>
    <source>
        <tissue evidence="4">Potato root galls</tissue>
    </source>
</reference>
<dbReference type="Pfam" id="PF24173">
    <property type="entry name" value="TPR_TTI1_N"/>
    <property type="match status" value="1"/>
</dbReference>
<dbReference type="EMBL" id="HACM01000764">
    <property type="protein sequence ID" value="CRZ01206.1"/>
    <property type="molecule type" value="Transcribed_RNA"/>
</dbReference>
<dbReference type="AlphaFoldDB" id="A0A0H5QIR9"/>
<dbReference type="InterPro" id="IPR016024">
    <property type="entry name" value="ARM-type_fold"/>
</dbReference>
<dbReference type="PANTHER" id="PTHR18460:SF3">
    <property type="entry name" value="TELO2-INTERACTING PROTEIN 1 HOMOLOG"/>
    <property type="match status" value="1"/>
</dbReference>
<dbReference type="PANTHER" id="PTHR18460">
    <property type="entry name" value="TEL2 INTERACTING PROTEIN 1 TTI1 FAMILY MEMBER"/>
    <property type="match status" value="1"/>
</dbReference>
<dbReference type="SUPFAM" id="SSF48371">
    <property type="entry name" value="ARM repeat"/>
    <property type="match status" value="1"/>
</dbReference>
<name>A0A0H5QIR9_9EUKA</name>